<comment type="caution">
    <text evidence="2">The sequence shown here is derived from an EMBL/GenBank/DDBJ whole genome shotgun (WGS) entry which is preliminary data.</text>
</comment>
<dbReference type="AlphaFoldDB" id="A0A8S9KMA5"/>
<protein>
    <submittedName>
        <fullName evidence="2">Uncharacterized protein</fullName>
    </submittedName>
</protein>
<proteinExistence type="predicted"/>
<organism evidence="2">
    <name type="scientific">Brassica cretica</name>
    <name type="common">Mustard</name>
    <dbReference type="NCBI Taxonomy" id="69181"/>
    <lineage>
        <taxon>Eukaryota</taxon>
        <taxon>Viridiplantae</taxon>
        <taxon>Streptophyta</taxon>
        <taxon>Embryophyta</taxon>
        <taxon>Tracheophyta</taxon>
        <taxon>Spermatophyta</taxon>
        <taxon>Magnoliopsida</taxon>
        <taxon>eudicotyledons</taxon>
        <taxon>Gunneridae</taxon>
        <taxon>Pentapetalae</taxon>
        <taxon>rosids</taxon>
        <taxon>malvids</taxon>
        <taxon>Brassicales</taxon>
        <taxon>Brassicaceae</taxon>
        <taxon>Brassiceae</taxon>
        <taxon>Brassica</taxon>
    </lineage>
</organism>
<dbReference type="EMBL" id="QGKY02000164">
    <property type="protein sequence ID" value="KAF2594927.1"/>
    <property type="molecule type" value="Genomic_DNA"/>
</dbReference>
<sequence length="197" mass="22123">MNPNPIENLSPHIQGVPDLSTRPQFVPQLATSACSRDTISACSTRPDTTATRSRPDSNDQLVFFSIRWSIQLVLRLRVWALTRLDSAKVPNSKTLTHPGDNPIPITNPNLDREPFILSTFAIRSQLAIDDLSPFQLATISAFDPFATRLSFNPFATDSNPFATRQQRSTRVLLYSVVHSTRLEVKVKLKPKNQTLRQ</sequence>
<feature type="region of interest" description="Disordered" evidence="1">
    <location>
        <begin position="1"/>
        <end position="20"/>
    </location>
</feature>
<evidence type="ECO:0000256" key="1">
    <source>
        <dbReference type="SAM" id="MobiDB-lite"/>
    </source>
</evidence>
<accession>A0A8S9KMA5</accession>
<reference evidence="2" key="1">
    <citation type="submission" date="2019-12" db="EMBL/GenBank/DDBJ databases">
        <title>Genome sequencing and annotation of Brassica cretica.</title>
        <authorList>
            <person name="Studholme D.J."/>
            <person name="Sarris P.F."/>
        </authorList>
    </citation>
    <scope>NUCLEOTIDE SEQUENCE</scope>
    <source>
        <strain evidence="2">PFS-102/07</strain>
        <tissue evidence="2">Leaf</tissue>
    </source>
</reference>
<gene>
    <name evidence="2" type="ORF">F2Q70_00043929</name>
</gene>
<name>A0A8S9KMA5_BRACR</name>
<evidence type="ECO:0000313" key="2">
    <source>
        <dbReference type="EMBL" id="KAF2594927.1"/>
    </source>
</evidence>